<proteinExistence type="inferred from homology"/>
<dbReference type="InterPro" id="IPR043135">
    <property type="entry name" value="Fur_C"/>
</dbReference>
<keyword evidence="4 9" id="KW-0805">Transcription regulation</keyword>
<keyword evidence="11" id="KW-1185">Reference proteome</keyword>
<comment type="subunit">
    <text evidence="9">Homodimer.</text>
</comment>
<evidence type="ECO:0000256" key="3">
    <source>
        <dbReference type="ARBA" id="ARBA00022833"/>
    </source>
</evidence>
<protein>
    <recommendedName>
        <fullName evidence="9">Ferric uptake regulation protein</fullName>
    </recommendedName>
</protein>
<evidence type="ECO:0000256" key="9">
    <source>
        <dbReference type="RuleBase" id="RU364037"/>
    </source>
</evidence>
<evidence type="ECO:0000256" key="4">
    <source>
        <dbReference type="ARBA" id="ARBA00023015"/>
    </source>
</evidence>
<evidence type="ECO:0000256" key="7">
    <source>
        <dbReference type="PIRSR" id="PIRSR602481-1"/>
    </source>
</evidence>
<evidence type="ECO:0000256" key="8">
    <source>
        <dbReference type="PIRSR" id="PIRSR602481-2"/>
    </source>
</evidence>
<feature type="binding site" evidence="7">
    <location>
        <position position="114"/>
    </location>
    <ligand>
        <name>Zn(2+)</name>
        <dbReference type="ChEBI" id="CHEBI:29105"/>
    </ligand>
</feature>
<evidence type="ECO:0000256" key="1">
    <source>
        <dbReference type="ARBA" id="ARBA00007957"/>
    </source>
</evidence>
<reference evidence="10 11" key="1">
    <citation type="submission" date="2015-08" db="EMBL/GenBank/DDBJ databases">
        <title>Investigation of the bacterial diversity of lava forest soil.</title>
        <authorList>
            <person name="Lee J.S."/>
        </authorList>
    </citation>
    <scope>NUCLEOTIDE SEQUENCE [LARGE SCALE GENOMIC DNA]</scope>
    <source>
        <strain evidence="10 11">GJW-30</strain>
    </source>
</reference>
<feature type="binding site" evidence="7">
    <location>
        <position position="117"/>
    </location>
    <ligand>
        <name>Zn(2+)</name>
        <dbReference type="ChEBI" id="CHEBI:29105"/>
    </ligand>
</feature>
<feature type="binding site" evidence="8">
    <location>
        <position position="102"/>
    </location>
    <ligand>
        <name>Fe cation</name>
        <dbReference type="ChEBI" id="CHEBI:24875"/>
    </ligand>
</feature>
<comment type="similarity">
    <text evidence="1 9">Belongs to the Fur family.</text>
</comment>
<organism evidence="10 11">
    <name type="scientific">Variibacter gotjawalensis</name>
    <dbReference type="NCBI Taxonomy" id="1333996"/>
    <lineage>
        <taxon>Bacteria</taxon>
        <taxon>Pseudomonadati</taxon>
        <taxon>Pseudomonadota</taxon>
        <taxon>Alphaproteobacteria</taxon>
        <taxon>Hyphomicrobiales</taxon>
        <taxon>Nitrobacteraceae</taxon>
        <taxon>Variibacter</taxon>
    </lineage>
</organism>
<dbReference type="KEGG" id="vgo:GJW-30_1_00426"/>
<evidence type="ECO:0000313" key="11">
    <source>
        <dbReference type="Proteomes" id="UP000236884"/>
    </source>
</evidence>
<keyword evidence="6 9" id="KW-0804">Transcription</keyword>
<dbReference type="Gene3D" id="3.30.1490.190">
    <property type="match status" value="1"/>
</dbReference>
<dbReference type="EMBL" id="AP014946">
    <property type="protein sequence ID" value="BAT57916.1"/>
    <property type="molecule type" value="Genomic_DNA"/>
</dbReference>
<dbReference type="SUPFAM" id="SSF46785">
    <property type="entry name" value="Winged helix' DNA-binding domain"/>
    <property type="match status" value="1"/>
</dbReference>
<comment type="cofactor">
    <cofactor evidence="8">
        <name>Mn(2+)</name>
        <dbReference type="ChEBI" id="CHEBI:29035"/>
    </cofactor>
    <cofactor evidence="8">
        <name>Fe(2+)</name>
        <dbReference type="ChEBI" id="CHEBI:29033"/>
    </cofactor>
    <text evidence="8">Binds 1 Mn(2+) or Fe(2+) ion per subunit.</text>
</comment>
<keyword evidence="2 9" id="KW-0678">Repressor</keyword>
<dbReference type="GO" id="GO:0005829">
    <property type="term" value="C:cytosol"/>
    <property type="evidence" value="ECO:0007669"/>
    <property type="project" value="TreeGrafter"/>
</dbReference>
<keyword evidence="3 7" id="KW-0862">Zinc</keyword>
<keyword evidence="8 9" id="KW-0408">Iron</keyword>
<dbReference type="OrthoDB" id="9801127at2"/>
<sequence length="164" mass="17744">MSEPLFQPPGHDHAHCEASALDGAEARCREMGLRLTPIRRQVLAALTSAHRPFGAYEIMDRLAEKGPRPAPITVYRALDFLLEHGFVHRIASRNAFVACHHHHDAGESVVFLLCESCGSVGEAHSAPLHQALNAASRAVGFTPKSSTLEVAGLCEHCAKHGKTK</sequence>
<name>A0A0S3PPV4_9BRAD</name>
<dbReference type="AlphaFoldDB" id="A0A0S3PPV4"/>
<dbReference type="GO" id="GO:0045892">
    <property type="term" value="P:negative regulation of DNA-templated transcription"/>
    <property type="evidence" value="ECO:0007669"/>
    <property type="project" value="TreeGrafter"/>
</dbReference>
<dbReference type="Proteomes" id="UP000236884">
    <property type="component" value="Chromosome"/>
</dbReference>
<dbReference type="GO" id="GO:0003700">
    <property type="term" value="F:DNA-binding transcription factor activity"/>
    <property type="evidence" value="ECO:0007669"/>
    <property type="project" value="UniProtKB-UniRule"/>
</dbReference>
<dbReference type="InterPro" id="IPR002481">
    <property type="entry name" value="FUR"/>
</dbReference>
<feature type="binding site" evidence="7">
    <location>
        <position position="154"/>
    </location>
    <ligand>
        <name>Zn(2+)</name>
        <dbReference type="ChEBI" id="CHEBI:29105"/>
    </ligand>
</feature>
<evidence type="ECO:0000256" key="6">
    <source>
        <dbReference type="ARBA" id="ARBA00023163"/>
    </source>
</evidence>
<accession>A0A0S3PPV4</accession>
<keyword evidence="9" id="KW-0963">Cytoplasm</keyword>
<dbReference type="PANTHER" id="PTHR33202">
    <property type="entry name" value="ZINC UPTAKE REGULATION PROTEIN"/>
    <property type="match status" value="1"/>
</dbReference>
<keyword evidence="7 9" id="KW-0479">Metal-binding</keyword>
<gene>
    <name evidence="10" type="primary">zur</name>
    <name evidence="9" type="synonym">fur</name>
    <name evidence="10" type="ORF">GJW-30_1_00426</name>
</gene>
<evidence type="ECO:0000313" key="10">
    <source>
        <dbReference type="EMBL" id="BAT57916.1"/>
    </source>
</evidence>
<dbReference type="GO" id="GO:0008270">
    <property type="term" value="F:zinc ion binding"/>
    <property type="evidence" value="ECO:0007669"/>
    <property type="project" value="TreeGrafter"/>
</dbReference>
<dbReference type="InterPro" id="IPR036390">
    <property type="entry name" value="WH_DNA-bd_sf"/>
</dbReference>
<dbReference type="InterPro" id="IPR036388">
    <property type="entry name" value="WH-like_DNA-bd_sf"/>
</dbReference>
<evidence type="ECO:0000256" key="5">
    <source>
        <dbReference type="ARBA" id="ARBA00023125"/>
    </source>
</evidence>
<feature type="binding site" evidence="8">
    <location>
        <position position="104"/>
    </location>
    <ligand>
        <name>Fe cation</name>
        <dbReference type="ChEBI" id="CHEBI:24875"/>
    </ligand>
</feature>
<dbReference type="PANTHER" id="PTHR33202:SF6">
    <property type="entry name" value="ZINC UPTAKE REGULATION PROTEIN"/>
    <property type="match status" value="1"/>
</dbReference>
<keyword evidence="5 9" id="KW-0238">DNA-binding</keyword>
<dbReference type="RefSeq" id="WP_096351074.1">
    <property type="nucleotide sequence ID" value="NZ_AP014946.1"/>
</dbReference>
<comment type="subcellular location">
    <subcellularLocation>
        <location evidence="9">Cytoplasm</location>
    </subcellularLocation>
</comment>
<dbReference type="Gene3D" id="1.10.10.10">
    <property type="entry name" value="Winged helix-like DNA-binding domain superfamily/Winged helix DNA-binding domain"/>
    <property type="match status" value="1"/>
</dbReference>
<feature type="binding site" evidence="7">
    <location>
        <position position="157"/>
    </location>
    <ligand>
        <name>Zn(2+)</name>
        <dbReference type="ChEBI" id="CHEBI:29105"/>
    </ligand>
</feature>
<comment type="cofactor">
    <cofactor evidence="7">
        <name>Zn(2+)</name>
        <dbReference type="ChEBI" id="CHEBI:29105"/>
    </cofactor>
    <text evidence="7">Binds 1 zinc ion per subunit.</text>
</comment>
<dbReference type="Pfam" id="PF01475">
    <property type="entry name" value="FUR"/>
    <property type="match status" value="1"/>
</dbReference>
<evidence type="ECO:0000256" key="2">
    <source>
        <dbReference type="ARBA" id="ARBA00022491"/>
    </source>
</evidence>
<dbReference type="GO" id="GO:0000976">
    <property type="term" value="F:transcription cis-regulatory region binding"/>
    <property type="evidence" value="ECO:0007669"/>
    <property type="project" value="TreeGrafter"/>
</dbReference>
<dbReference type="CDD" id="cd07153">
    <property type="entry name" value="Fur_like"/>
    <property type="match status" value="1"/>
</dbReference>
<dbReference type="GO" id="GO:1900376">
    <property type="term" value="P:regulation of secondary metabolite biosynthetic process"/>
    <property type="evidence" value="ECO:0007669"/>
    <property type="project" value="TreeGrafter"/>
</dbReference>